<keyword evidence="1" id="KW-1133">Transmembrane helix</keyword>
<keyword evidence="1" id="KW-0812">Transmembrane</keyword>
<organism evidence="2 3">
    <name type="scientific">Pseudocalidococcus azoricus BACA0444</name>
    <dbReference type="NCBI Taxonomy" id="2918990"/>
    <lineage>
        <taxon>Bacteria</taxon>
        <taxon>Bacillati</taxon>
        <taxon>Cyanobacteriota</taxon>
        <taxon>Cyanophyceae</taxon>
        <taxon>Acaryochloridales</taxon>
        <taxon>Thermosynechococcaceae</taxon>
        <taxon>Pseudocalidococcus</taxon>
        <taxon>Pseudocalidococcus azoricus</taxon>
    </lineage>
</organism>
<feature type="transmembrane region" description="Helical" evidence="1">
    <location>
        <begin position="12"/>
        <end position="32"/>
    </location>
</feature>
<dbReference type="RefSeq" id="WP_322876518.1">
    <property type="nucleotide sequence ID" value="NZ_JAVMIP010000001.1"/>
</dbReference>
<comment type="caution">
    <text evidence="2">The sequence shown here is derived from an EMBL/GenBank/DDBJ whole genome shotgun (WGS) entry which is preliminary data.</text>
</comment>
<keyword evidence="1" id="KW-0472">Membrane</keyword>
<dbReference type="Proteomes" id="UP001268256">
    <property type="component" value="Unassembled WGS sequence"/>
</dbReference>
<name>A0AAE4FP81_9CYAN</name>
<gene>
    <name evidence="2" type="ORF">RIF25_00015</name>
</gene>
<accession>A0AAE4FP81</accession>
<sequence length="522" mass="56881">MARLAKKNPRSLAWIAGGMVLVGVAGAGIWWWQTQAKLGQLPDGVTLIPESALYTVTVTTEAPPWQLIQAAGLFQSQAWLRGPWGPVSPEGIKIGDLDFTRDILPWLGAQATFTGLPITPTTALQSSDSPVVWILPIPDQAKIEPFLNTLQQQTSREYKGIPIYNVPGPVGEVAGQGITLITQGQKQYLAWSNINAALEQIIDTAQGQPALAQVSRYQDTVIATGGGRPQAQFYLNIPAYTAQNSPSPAPAESELAGLTAALRIQDNQLRIKAMTWLPETSDRSLVAETNVSQIPQKLPGNTLATFTTSNFQASWQNAPLDWQNSISQGFQQLSGLNLEQDVLPWLKGEFALAIVPVPNARLNVVGLVVMAQTKDRPKAVATLEKLDQTAQQRAWQVTKDTEKQTTTWTMPPGIPLGQHGWLDQDTLFIALGPNLAQTLFPPPNPPLGQAPLFRSTLPNPGSSQLFVDFNRTFSLTQNSPILPQLAPPFQQALQPFQGLGIAGRVRNSWSQEYEIRLNLNNP</sequence>
<evidence type="ECO:0000313" key="3">
    <source>
        <dbReference type="Proteomes" id="UP001268256"/>
    </source>
</evidence>
<dbReference type="InterPro" id="IPR021787">
    <property type="entry name" value="DUF3352"/>
</dbReference>
<protein>
    <submittedName>
        <fullName evidence="2">DUF3352 domain-containing protein</fullName>
    </submittedName>
</protein>
<evidence type="ECO:0000313" key="2">
    <source>
        <dbReference type="EMBL" id="MDS3859178.1"/>
    </source>
</evidence>
<proteinExistence type="predicted"/>
<reference evidence="3" key="1">
    <citation type="submission" date="2023-07" db="EMBL/GenBank/DDBJ databases">
        <authorList>
            <person name="Luz R."/>
            <person name="Cordeiro R."/>
            <person name="Fonseca A."/>
            <person name="Goncalves V."/>
        </authorList>
    </citation>
    <scope>NUCLEOTIDE SEQUENCE [LARGE SCALE GENOMIC DNA]</scope>
    <source>
        <strain evidence="3">BACA0444</strain>
    </source>
</reference>
<evidence type="ECO:0000256" key="1">
    <source>
        <dbReference type="SAM" id="Phobius"/>
    </source>
</evidence>
<keyword evidence="3" id="KW-1185">Reference proteome</keyword>
<dbReference type="Pfam" id="PF11832">
    <property type="entry name" value="DUF3352"/>
    <property type="match status" value="1"/>
</dbReference>
<dbReference type="EMBL" id="JAVMIP010000001">
    <property type="protein sequence ID" value="MDS3859178.1"/>
    <property type="molecule type" value="Genomic_DNA"/>
</dbReference>
<dbReference type="AlphaFoldDB" id="A0AAE4FP81"/>